<comment type="caution">
    <text evidence="3">The sequence shown here is derived from an EMBL/GenBank/DDBJ whole genome shotgun (WGS) entry which is preliminary data.</text>
</comment>
<dbReference type="InParanoid" id="A0A2P5FCZ4"/>
<dbReference type="EMBL" id="JXTC01000043">
    <property type="protein sequence ID" value="PON95658.1"/>
    <property type="molecule type" value="Genomic_DNA"/>
</dbReference>
<sequence length="139" mass="16397">MVETRPGNKVVDQRLSEPSHSSAHIDNHEQARNEDQVENIPRLRPVLKQSEHFECKIGINCSFVDIMDIVNYIKNELNDHPVSLYWFRHQSQFGHFLTKIGILSLYFFLYLLRSTFVFCIWTQFLECSQVNPTLCECMM</sequence>
<keyword evidence="2" id="KW-0472">Membrane</keyword>
<accession>A0A2P5FCZ4</accession>
<organism evidence="3 4">
    <name type="scientific">Trema orientale</name>
    <name type="common">Charcoal tree</name>
    <name type="synonym">Celtis orientalis</name>
    <dbReference type="NCBI Taxonomy" id="63057"/>
    <lineage>
        <taxon>Eukaryota</taxon>
        <taxon>Viridiplantae</taxon>
        <taxon>Streptophyta</taxon>
        <taxon>Embryophyta</taxon>
        <taxon>Tracheophyta</taxon>
        <taxon>Spermatophyta</taxon>
        <taxon>Magnoliopsida</taxon>
        <taxon>eudicotyledons</taxon>
        <taxon>Gunneridae</taxon>
        <taxon>Pentapetalae</taxon>
        <taxon>rosids</taxon>
        <taxon>fabids</taxon>
        <taxon>Rosales</taxon>
        <taxon>Cannabaceae</taxon>
        <taxon>Trema</taxon>
    </lineage>
</organism>
<evidence type="ECO:0000256" key="2">
    <source>
        <dbReference type="SAM" id="Phobius"/>
    </source>
</evidence>
<feature type="compositionally biased region" description="Basic and acidic residues" evidence="1">
    <location>
        <begin position="11"/>
        <end position="35"/>
    </location>
</feature>
<protein>
    <submittedName>
        <fullName evidence="3">Uncharacterized protein</fullName>
    </submittedName>
</protein>
<feature type="region of interest" description="Disordered" evidence="1">
    <location>
        <begin position="1"/>
        <end position="36"/>
    </location>
</feature>
<dbReference type="Proteomes" id="UP000237000">
    <property type="component" value="Unassembled WGS sequence"/>
</dbReference>
<dbReference type="AlphaFoldDB" id="A0A2P5FCZ4"/>
<evidence type="ECO:0000313" key="3">
    <source>
        <dbReference type="EMBL" id="PON95658.1"/>
    </source>
</evidence>
<name>A0A2P5FCZ4_TREOI</name>
<proteinExistence type="predicted"/>
<gene>
    <name evidence="3" type="ORF">TorRG33x02_084870</name>
</gene>
<reference evidence="4" key="1">
    <citation type="submission" date="2016-06" db="EMBL/GenBank/DDBJ databases">
        <title>Parallel loss of symbiosis genes in relatives of nitrogen-fixing non-legume Parasponia.</title>
        <authorList>
            <person name="Van Velzen R."/>
            <person name="Holmer R."/>
            <person name="Bu F."/>
            <person name="Rutten L."/>
            <person name="Van Zeijl A."/>
            <person name="Liu W."/>
            <person name="Santuari L."/>
            <person name="Cao Q."/>
            <person name="Sharma T."/>
            <person name="Shen D."/>
            <person name="Roswanjaya Y."/>
            <person name="Wardhani T."/>
            <person name="Kalhor M.S."/>
            <person name="Jansen J."/>
            <person name="Van den Hoogen J."/>
            <person name="Gungor B."/>
            <person name="Hartog M."/>
            <person name="Hontelez J."/>
            <person name="Verver J."/>
            <person name="Yang W.-C."/>
            <person name="Schijlen E."/>
            <person name="Repin R."/>
            <person name="Schilthuizen M."/>
            <person name="Schranz E."/>
            <person name="Heidstra R."/>
            <person name="Miyata K."/>
            <person name="Fedorova E."/>
            <person name="Kohlen W."/>
            <person name="Bisseling T."/>
            <person name="Smit S."/>
            <person name="Geurts R."/>
        </authorList>
    </citation>
    <scope>NUCLEOTIDE SEQUENCE [LARGE SCALE GENOMIC DNA]</scope>
    <source>
        <strain evidence="4">cv. RG33-2</strain>
    </source>
</reference>
<evidence type="ECO:0000313" key="4">
    <source>
        <dbReference type="Proteomes" id="UP000237000"/>
    </source>
</evidence>
<keyword evidence="2" id="KW-1133">Transmembrane helix</keyword>
<evidence type="ECO:0000256" key="1">
    <source>
        <dbReference type="SAM" id="MobiDB-lite"/>
    </source>
</evidence>
<keyword evidence="4" id="KW-1185">Reference proteome</keyword>
<feature type="non-terminal residue" evidence="3">
    <location>
        <position position="139"/>
    </location>
</feature>
<feature type="transmembrane region" description="Helical" evidence="2">
    <location>
        <begin position="100"/>
        <end position="124"/>
    </location>
</feature>
<keyword evidence="2" id="KW-0812">Transmembrane</keyword>